<proteinExistence type="predicted"/>
<organism evidence="1 2">
    <name type="scientific">Panagrolaimus sp. JU765</name>
    <dbReference type="NCBI Taxonomy" id="591449"/>
    <lineage>
        <taxon>Eukaryota</taxon>
        <taxon>Metazoa</taxon>
        <taxon>Ecdysozoa</taxon>
        <taxon>Nematoda</taxon>
        <taxon>Chromadorea</taxon>
        <taxon>Rhabditida</taxon>
        <taxon>Tylenchina</taxon>
        <taxon>Panagrolaimomorpha</taxon>
        <taxon>Panagrolaimoidea</taxon>
        <taxon>Panagrolaimidae</taxon>
        <taxon>Panagrolaimus</taxon>
    </lineage>
</organism>
<reference evidence="2" key="1">
    <citation type="submission" date="2022-11" db="UniProtKB">
        <authorList>
            <consortium name="WormBaseParasite"/>
        </authorList>
    </citation>
    <scope>IDENTIFICATION</scope>
</reference>
<protein>
    <submittedName>
        <fullName evidence="2">Prokaryotic-type class I peptide chain release factors domain-containing protein</fullName>
    </submittedName>
</protein>
<name>A0AC34RE72_9BILA</name>
<evidence type="ECO:0000313" key="2">
    <source>
        <dbReference type="WBParaSite" id="JU765_v2.g6134.t1"/>
    </source>
</evidence>
<evidence type="ECO:0000313" key="1">
    <source>
        <dbReference type="Proteomes" id="UP000887576"/>
    </source>
</evidence>
<accession>A0AC34RE72</accession>
<sequence length="172" mass="20053">MLKQFLTKLQPLSIKFPCRFSHINSLDNQSIPRVPKDSIKKSFSCSGGPGGQHVNKVATKAEIRFSLDDDWIPNEFAEIMTKKYGYRLNKDKEIVISSTKTRSQVHNLDDCFEKLNQMLYACAQQIHLNKRKTPNGADAEVLVERKEKADHFRRLEKERHSLKKRFRSQIYD</sequence>
<dbReference type="Proteomes" id="UP000887576">
    <property type="component" value="Unplaced"/>
</dbReference>
<dbReference type="WBParaSite" id="JU765_v2.g6134.t1">
    <property type="protein sequence ID" value="JU765_v2.g6134.t1"/>
    <property type="gene ID" value="JU765_v2.g6134"/>
</dbReference>